<feature type="non-terminal residue" evidence="1">
    <location>
        <position position="279"/>
    </location>
</feature>
<name>X1HRK6_9ZZZZ</name>
<dbReference type="Pfam" id="PF13646">
    <property type="entry name" value="HEAT_2"/>
    <property type="match status" value="1"/>
</dbReference>
<dbReference type="AlphaFoldDB" id="X1HRK6"/>
<accession>X1HRK6</accession>
<evidence type="ECO:0008006" key="2">
    <source>
        <dbReference type="Google" id="ProtNLM"/>
    </source>
</evidence>
<dbReference type="EMBL" id="BARU01022889">
    <property type="protein sequence ID" value="GAH47923.1"/>
    <property type="molecule type" value="Genomic_DNA"/>
</dbReference>
<protein>
    <recommendedName>
        <fullName evidence="2">HEAT repeat domain-containing protein</fullName>
    </recommendedName>
</protein>
<organism evidence="1">
    <name type="scientific">marine sediment metagenome</name>
    <dbReference type="NCBI Taxonomy" id="412755"/>
    <lineage>
        <taxon>unclassified sequences</taxon>
        <taxon>metagenomes</taxon>
        <taxon>ecological metagenomes</taxon>
    </lineage>
</organism>
<evidence type="ECO:0000313" key="1">
    <source>
        <dbReference type="EMBL" id="GAH47923.1"/>
    </source>
</evidence>
<dbReference type="Gene3D" id="1.25.10.10">
    <property type="entry name" value="Leucine-rich Repeat Variant"/>
    <property type="match status" value="1"/>
</dbReference>
<gene>
    <name evidence="1" type="ORF">S03H2_37221</name>
</gene>
<dbReference type="InterPro" id="IPR016024">
    <property type="entry name" value="ARM-type_fold"/>
</dbReference>
<sequence length="279" mass="28853">RRQREAELIKTLKGDASRAAKDKACRELQVIGTPACIPALAALLPDEKLSHMARYALEPMQYPQAAQALRDALGKTAGATKVGVITSLGFREDTQAVGQLVKLLADRDGHIAGAAAAALGRIGTLEAARALDKFRARAAKGLRAVAAEASLTAAERLVRQGLRDQAARICEDLQDARWPAHVRLGAFVGLLSAGGDEAVARAVKAIAGSDPAIRSVAIANIAALKGPGVGRRLAAELPKLPPQAQVLLIGALAGRGEADVRPAFVTAAAGSNSEVRIAA</sequence>
<comment type="caution">
    <text evidence="1">The sequence shown here is derived from an EMBL/GenBank/DDBJ whole genome shotgun (WGS) entry which is preliminary data.</text>
</comment>
<dbReference type="SUPFAM" id="SSF48371">
    <property type="entry name" value="ARM repeat"/>
    <property type="match status" value="1"/>
</dbReference>
<reference evidence="1" key="1">
    <citation type="journal article" date="2014" name="Front. Microbiol.">
        <title>High frequency of phylogenetically diverse reductive dehalogenase-homologous genes in deep subseafloor sedimentary metagenomes.</title>
        <authorList>
            <person name="Kawai M."/>
            <person name="Futagami T."/>
            <person name="Toyoda A."/>
            <person name="Takaki Y."/>
            <person name="Nishi S."/>
            <person name="Hori S."/>
            <person name="Arai W."/>
            <person name="Tsubouchi T."/>
            <person name="Morono Y."/>
            <person name="Uchiyama I."/>
            <person name="Ito T."/>
            <person name="Fujiyama A."/>
            <person name="Inagaki F."/>
            <person name="Takami H."/>
        </authorList>
    </citation>
    <scope>NUCLEOTIDE SEQUENCE</scope>
    <source>
        <strain evidence="1">Expedition CK06-06</strain>
    </source>
</reference>
<feature type="non-terminal residue" evidence="1">
    <location>
        <position position="1"/>
    </location>
</feature>
<proteinExistence type="predicted"/>
<dbReference type="InterPro" id="IPR011989">
    <property type="entry name" value="ARM-like"/>
</dbReference>